<comment type="caution">
    <text evidence="3">The sequence shown here is derived from an EMBL/GenBank/DDBJ whole genome shotgun (WGS) entry which is preliminary data.</text>
</comment>
<dbReference type="InterPro" id="IPR032782">
    <property type="entry name" value="KhpB_N"/>
</dbReference>
<evidence type="ECO:0000256" key="1">
    <source>
        <dbReference type="SAM" id="Coils"/>
    </source>
</evidence>
<organism evidence="3 4">
    <name type="scientific">Clostridium botulinum B2 450</name>
    <dbReference type="NCBI Taxonomy" id="1379739"/>
    <lineage>
        <taxon>Bacteria</taxon>
        <taxon>Bacillati</taxon>
        <taxon>Bacillota</taxon>
        <taxon>Clostridia</taxon>
        <taxon>Eubacteriales</taxon>
        <taxon>Clostridiaceae</taxon>
        <taxon>Clostridium</taxon>
    </lineage>
</organism>
<dbReference type="AlphaFoldDB" id="A0A0D1A174"/>
<dbReference type="OrthoDB" id="1279at2"/>
<dbReference type="Pfam" id="PF20250">
    <property type="entry name" value="FapA_N"/>
    <property type="match status" value="1"/>
</dbReference>
<dbReference type="RefSeq" id="WP_003484339.1">
    <property type="nucleotide sequence ID" value="NZ_JXSU01000007.1"/>
</dbReference>
<feature type="domain" description="RNA-binding protein KhpB N-terminal" evidence="2">
    <location>
        <begin position="5"/>
        <end position="54"/>
    </location>
</feature>
<dbReference type="PATRIC" id="fig|1379739.3.peg.3096"/>
<dbReference type="PANTHER" id="PTHR38032:SF1">
    <property type="entry name" value="RNA-BINDING PROTEIN KHPB N-TERMINAL DOMAIN-CONTAINING PROTEIN"/>
    <property type="match status" value="1"/>
</dbReference>
<dbReference type="Gene3D" id="3.30.30.80">
    <property type="entry name" value="probable RNA-binding protein from clostridium symbiosum atcc 14940"/>
    <property type="match status" value="1"/>
</dbReference>
<accession>A0A0D1A174</accession>
<dbReference type="InterPro" id="IPR005646">
    <property type="entry name" value="FapA"/>
</dbReference>
<gene>
    <name evidence="3" type="ORF">N495_13540</name>
</gene>
<dbReference type="InterPro" id="IPR046866">
    <property type="entry name" value="FapA_N"/>
</dbReference>
<dbReference type="Pfam" id="PF14804">
    <property type="entry name" value="Jag_N"/>
    <property type="match status" value="1"/>
</dbReference>
<dbReference type="Pfam" id="PF03961">
    <property type="entry name" value="FapA"/>
    <property type="match status" value="1"/>
</dbReference>
<dbReference type="SMART" id="SM01245">
    <property type="entry name" value="Jag_N"/>
    <property type="match status" value="1"/>
</dbReference>
<evidence type="ECO:0000259" key="2">
    <source>
        <dbReference type="SMART" id="SM01245"/>
    </source>
</evidence>
<dbReference type="PANTHER" id="PTHR38032">
    <property type="entry name" value="POLYMERASE-RELATED"/>
    <property type="match status" value="1"/>
</dbReference>
<evidence type="ECO:0000313" key="4">
    <source>
        <dbReference type="Proteomes" id="UP000032250"/>
    </source>
</evidence>
<proteinExistence type="predicted"/>
<keyword evidence="1" id="KW-0175">Coiled coil</keyword>
<sequence>MKKTIYSCSTLDKCINKACKELGVKEEELNYEIIEEKQGFFMKKTTILVNAEEKLMNMKEDKVSIEDSVEENIEHNDEKIEIEKESIAKESIAANDGKVKIVKNQVIVTNPKEGGKPAAIAPGDNITILVDGDRIKSRKEVFEENKIEVIFEEVKAHRELNVKTDQNNMEAYISVIYKPEIKYGSKDIEDKNYLILNSCKIEEKDPPYYTEEEIIEALKKMGIVYGIVKENLEQCTKNNCIELLIAKGKETINEEDESIEIKFTTDNQELKLTEDKTGNVDFKSIGSIESVKPGEVLAVRKKGKEGQDGIDIKGIVKKHKQGKKIILKPGQGTVLRDEDTIEAAMEGKPCVKSNIFYVYQVHEVKSDVDISTGNITFVGDVVVQGSVKEGMKVEAGNSVEIKKHVERSEIISKSNLNIDGNIINSDIYGGGEDTLKVMVLNKLEKLKDTLTELISAVEEIKRFNLLGEGKKDGEIIKILIENKFRSLTKICIAIMANINMCRSDDEEDELVGIIRKKLIGLGPVHIKNYRELEQIVNLIEEKMKMCKDGLSLPVNVNISYCQDSKIQSTGDIYITGKGEYISKLTSNNNVYFTKDGSVARGGHITAKNEIRCKEVGSEAGVITKLQILQKGDIYVDVAYQNTVFIIGDREYLLETPSKDIHAYLDKKGEITVEKFVL</sequence>
<dbReference type="EMBL" id="JXSU01000007">
    <property type="protein sequence ID" value="KIS24548.1"/>
    <property type="molecule type" value="Genomic_DNA"/>
</dbReference>
<protein>
    <submittedName>
        <fullName evidence="3">Serine/threonine protein phosphatase</fullName>
    </submittedName>
</protein>
<evidence type="ECO:0000313" key="3">
    <source>
        <dbReference type="EMBL" id="KIS24548.1"/>
    </source>
</evidence>
<reference evidence="3 4" key="1">
    <citation type="submission" date="2014-06" db="EMBL/GenBank/DDBJ databases">
        <title>Genome characterization of distinct group I Clostridium botulinum lineages.</title>
        <authorList>
            <person name="Giordani F."/>
            <person name="Anselmo A."/>
            <person name="Fillo S."/>
            <person name="Palozzi A.M."/>
            <person name="Fortunato A."/>
            <person name="Gentile B."/>
            <person name="Ciammaruconi A."/>
            <person name="Anniballi F."/>
            <person name="De Medici D."/>
            <person name="Lista F."/>
        </authorList>
    </citation>
    <scope>NUCLEOTIDE SEQUENCE [LARGE SCALE GENOMIC DNA]</scope>
    <source>
        <strain evidence="3 4">B2 450</strain>
    </source>
</reference>
<dbReference type="Proteomes" id="UP000032250">
    <property type="component" value="Unassembled WGS sequence"/>
</dbReference>
<dbReference type="InterPro" id="IPR046865">
    <property type="entry name" value="FapA_b_solenoid"/>
</dbReference>
<name>A0A0D1A174_CLOBO</name>
<feature type="coiled-coil region" evidence="1">
    <location>
        <begin position="48"/>
        <end position="85"/>
    </location>
</feature>
<dbReference type="InterPro" id="IPR038247">
    <property type="entry name" value="Jag_N_dom_sf"/>
</dbReference>
<dbReference type="HOGENOM" id="CLU_015044_1_0_9"/>